<dbReference type="Proteomes" id="UP000245934">
    <property type="component" value="Unassembled WGS sequence"/>
</dbReference>
<comment type="caution">
    <text evidence="1">The sequence shown here is derived from an EMBL/GenBank/DDBJ whole genome shotgun (WGS) entry which is preliminary data.</text>
</comment>
<dbReference type="EMBL" id="QGMZ01000037">
    <property type="protein sequence ID" value="PWR71139.1"/>
    <property type="molecule type" value="Genomic_DNA"/>
</dbReference>
<dbReference type="RefSeq" id="WP_109941783.1">
    <property type="nucleotide sequence ID" value="NZ_CP176366.1"/>
</dbReference>
<sequence length="148" mass="16353">MSTIKYLFTTFIFIGLVICSGCTSTNQDEEYKALVTEALTQFDPINEHIIKPYAGMSGDEMSGIKEFATQTRDSVNQMTLSDNSKKSKEFFVRAMDASIEAVSTLEPKYDATLQKVESTAPATNLFIQIKNDLGSAADIIKVPNKKGY</sequence>
<gene>
    <name evidence="1" type="ORF">DLD82_14185</name>
</gene>
<evidence type="ECO:0000313" key="2">
    <source>
        <dbReference type="Proteomes" id="UP000245934"/>
    </source>
</evidence>
<keyword evidence="2" id="KW-1185">Reference proteome</keyword>
<dbReference type="GeneID" id="97611286"/>
<name>A0A2V2MUT6_9EURY</name>
<proteinExistence type="predicted"/>
<dbReference type="OrthoDB" id="115809at2157"/>
<dbReference type="AlphaFoldDB" id="A0A2V2MUT6"/>
<evidence type="ECO:0000313" key="1">
    <source>
        <dbReference type="EMBL" id="PWR71139.1"/>
    </source>
</evidence>
<organism evidence="1 2">
    <name type="scientific">Methanospirillum stamsii</name>
    <dbReference type="NCBI Taxonomy" id="1277351"/>
    <lineage>
        <taxon>Archaea</taxon>
        <taxon>Methanobacteriati</taxon>
        <taxon>Methanobacteriota</taxon>
        <taxon>Stenosarchaea group</taxon>
        <taxon>Methanomicrobia</taxon>
        <taxon>Methanomicrobiales</taxon>
        <taxon>Methanospirillaceae</taxon>
        <taxon>Methanospirillum</taxon>
    </lineage>
</organism>
<accession>A0A2V2MUT6</accession>
<protein>
    <submittedName>
        <fullName evidence="1">Uncharacterized protein</fullName>
    </submittedName>
</protein>
<reference evidence="1 2" key="1">
    <citation type="submission" date="2018-05" db="EMBL/GenBank/DDBJ databases">
        <title>Draft genome of Methanospirillum stamsii Pt1.</title>
        <authorList>
            <person name="Dueholm M.S."/>
            <person name="Nielsen P.H."/>
            <person name="Bakmann L.F."/>
            <person name="Otzen D.E."/>
        </authorList>
    </citation>
    <scope>NUCLEOTIDE SEQUENCE [LARGE SCALE GENOMIC DNA]</scope>
    <source>
        <strain evidence="1 2">Pt1</strain>
    </source>
</reference>